<feature type="domain" description="Cas6b N-terminal" evidence="3">
    <location>
        <begin position="1"/>
        <end position="95"/>
    </location>
</feature>
<evidence type="ECO:0000259" key="3">
    <source>
        <dbReference type="Pfam" id="PF17955"/>
    </source>
</evidence>
<evidence type="ECO:0008006" key="6">
    <source>
        <dbReference type="Google" id="ProtNLM"/>
    </source>
</evidence>
<evidence type="ECO:0000259" key="2">
    <source>
        <dbReference type="Pfam" id="PF17262"/>
    </source>
</evidence>
<protein>
    <recommendedName>
        <fullName evidence="6">DNA repair protein</fullName>
    </recommendedName>
</protein>
<evidence type="ECO:0000256" key="1">
    <source>
        <dbReference type="SAM" id="MobiDB-lite"/>
    </source>
</evidence>
<dbReference type="InterPro" id="IPR020209">
    <property type="entry name" value="Cas6b_C"/>
</dbReference>
<dbReference type="KEGG" id="mfk:E2N92_01515"/>
<feature type="region of interest" description="Disordered" evidence="1">
    <location>
        <begin position="218"/>
        <end position="241"/>
    </location>
</feature>
<dbReference type="EMBL" id="CP037968">
    <property type="protein sequence ID" value="QYZ78200.1"/>
    <property type="molecule type" value="Genomic_DNA"/>
</dbReference>
<dbReference type="RefSeq" id="WP_220681941.1">
    <property type="nucleotide sequence ID" value="NZ_CP037968.1"/>
</dbReference>
<keyword evidence="5" id="KW-1185">Reference proteome</keyword>
<dbReference type="OrthoDB" id="145577at2157"/>
<gene>
    <name evidence="4" type="ORF">E2N92_01515</name>
</gene>
<accession>A0A8G0ZZ02</accession>
<evidence type="ECO:0000313" key="4">
    <source>
        <dbReference type="EMBL" id="QYZ78200.1"/>
    </source>
</evidence>
<dbReference type="Pfam" id="PF17955">
    <property type="entry name" value="Cas6b_N"/>
    <property type="match status" value="1"/>
</dbReference>
<evidence type="ECO:0000313" key="5">
    <source>
        <dbReference type="Proteomes" id="UP000826709"/>
    </source>
</evidence>
<feature type="domain" description="Cas6b C-terminal" evidence="2">
    <location>
        <begin position="108"/>
        <end position="215"/>
    </location>
</feature>
<dbReference type="InterPro" id="IPR041528">
    <property type="entry name" value="Cas6b_N"/>
</dbReference>
<proteinExistence type="predicted"/>
<dbReference type="Proteomes" id="UP000826709">
    <property type="component" value="Chromosome"/>
</dbReference>
<organism evidence="4 5">
    <name type="scientific">Methanofollis formosanus</name>
    <dbReference type="NCBI Taxonomy" id="299308"/>
    <lineage>
        <taxon>Archaea</taxon>
        <taxon>Methanobacteriati</taxon>
        <taxon>Methanobacteriota</taxon>
        <taxon>Stenosarchaea group</taxon>
        <taxon>Methanomicrobia</taxon>
        <taxon>Methanomicrobiales</taxon>
        <taxon>Methanomicrobiaceae</taxon>
        <taxon>Methanofollis</taxon>
    </lineage>
</organism>
<dbReference type="AlphaFoldDB" id="A0A8G0ZZ02"/>
<reference evidence="4" key="1">
    <citation type="journal article" date="2005" name="Int. J. Syst. Evol. Microbiol.">
        <title>Methanofollis formosanus sp. nov., isolated from a fish pond.</title>
        <authorList>
            <person name="Wu S.Y."/>
            <person name="Chen S.C."/>
            <person name="Lai M.C."/>
        </authorList>
    </citation>
    <scope>NUCLEOTIDE SEQUENCE</scope>
    <source>
        <strain evidence="4">ML15</strain>
    </source>
</reference>
<sequence>MKLKTCYLVLETDRPVTKDATHLRGYVAGMYPDRPILHHHAPALLYTYPRVQYRVVEGTPAVLGIEEGAETLREIGGSIAELSLGNETYQVTRRVAYEQEVGLHPTRGMWHYRFVTPWLALNEKNYERYQKAETWPEKKDLINRILVGNVLSMAKGLGCVVDQRLRAATHLEQVPVTYKGIGMTGFVGEFRVNFAIPEYFGLGKGVSRGFGAVKPIPPLKKGSGAPKEGGKEPFPIWSEDR</sequence>
<dbReference type="Pfam" id="PF17262">
    <property type="entry name" value="Cas6b_C"/>
    <property type="match status" value="1"/>
</dbReference>
<reference evidence="4" key="2">
    <citation type="submission" date="2019-03" db="EMBL/GenBank/DDBJ databases">
        <authorList>
            <person name="Chen S.-C."/>
            <person name="Wu S.-Y."/>
            <person name="Lai M.-C."/>
        </authorList>
    </citation>
    <scope>NUCLEOTIDE SEQUENCE</scope>
    <source>
        <strain evidence="4">ML15</strain>
    </source>
</reference>
<name>A0A8G0ZZ02_9EURY</name>